<dbReference type="Proteomes" id="UP001165122">
    <property type="component" value="Unassembled WGS sequence"/>
</dbReference>
<dbReference type="InterPro" id="IPR051213">
    <property type="entry name" value="START_lipid_transfer"/>
</dbReference>
<proteinExistence type="predicted"/>
<dbReference type="Pfam" id="PF01852">
    <property type="entry name" value="START"/>
    <property type="match status" value="1"/>
</dbReference>
<dbReference type="GO" id="GO:0008289">
    <property type="term" value="F:lipid binding"/>
    <property type="evidence" value="ECO:0007669"/>
    <property type="project" value="InterPro"/>
</dbReference>
<reference evidence="4" key="1">
    <citation type="journal article" date="2023" name="Commun. Biol.">
        <title>Genome analysis of Parmales, the sister group of diatoms, reveals the evolutionary specialization of diatoms from phago-mixotrophs to photoautotrophs.</title>
        <authorList>
            <person name="Ban H."/>
            <person name="Sato S."/>
            <person name="Yoshikawa S."/>
            <person name="Yamada K."/>
            <person name="Nakamura Y."/>
            <person name="Ichinomiya M."/>
            <person name="Sato N."/>
            <person name="Blanc-Mathieu R."/>
            <person name="Endo H."/>
            <person name="Kuwata A."/>
            <person name="Ogata H."/>
        </authorList>
    </citation>
    <scope>NUCLEOTIDE SEQUENCE [LARGE SCALE GENOMIC DNA]</scope>
    <source>
        <strain evidence="4">NIES 3700</strain>
    </source>
</reference>
<evidence type="ECO:0000313" key="3">
    <source>
        <dbReference type="EMBL" id="GMI01342.1"/>
    </source>
</evidence>
<keyword evidence="4" id="KW-1185">Reference proteome</keyword>
<protein>
    <recommendedName>
        <fullName evidence="2">START domain-containing protein</fullName>
    </recommendedName>
</protein>
<comment type="caution">
    <text evidence="3">The sequence shown here is derived from an EMBL/GenBank/DDBJ whole genome shotgun (WGS) entry which is preliminary data.</text>
</comment>
<gene>
    <name evidence="3" type="ORF">TrLO_g1130</name>
</gene>
<accession>A0A9W7C7C1</accession>
<feature type="region of interest" description="Disordered" evidence="1">
    <location>
        <begin position="376"/>
        <end position="399"/>
    </location>
</feature>
<dbReference type="Gene3D" id="3.30.530.20">
    <property type="match status" value="1"/>
</dbReference>
<evidence type="ECO:0000256" key="1">
    <source>
        <dbReference type="SAM" id="MobiDB-lite"/>
    </source>
</evidence>
<name>A0A9W7C7C1_9STRA</name>
<dbReference type="GO" id="GO:0005737">
    <property type="term" value="C:cytoplasm"/>
    <property type="evidence" value="ECO:0007669"/>
    <property type="project" value="UniProtKB-ARBA"/>
</dbReference>
<dbReference type="AlphaFoldDB" id="A0A9W7C7C1"/>
<evidence type="ECO:0000313" key="4">
    <source>
        <dbReference type="Proteomes" id="UP001165122"/>
    </source>
</evidence>
<dbReference type="OrthoDB" id="5403181at2759"/>
<dbReference type="EMBL" id="BRXW01000033">
    <property type="protein sequence ID" value="GMI01342.1"/>
    <property type="molecule type" value="Genomic_DNA"/>
</dbReference>
<dbReference type="InterPro" id="IPR002913">
    <property type="entry name" value="START_lipid-bd_dom"/>
</dbReference>
<sequence>MAFQIDDDLFKLSPLSAARKSAYIEQAKSWLPAMINAVEETEADGWKPCGMTDPTITNGVTLCKKVTEGNPVVMIRGQTIIPNYSVADALSSQKSINTSARLRNGLHANDPMNIDSSVLHVLQKGESLTDDTPLAQIVWAVFQAPGPIWARDFCWLQYVDTAKDSKGREAMVCACQSIDDFEQCHNLQSSHKFVRGNICTTGYIYTETDIPGEIMITYVVQVDPKGSIPKFVVNLVAAGQGENAGRVRDTTIGLNAILKKFNRSIQDAEPTKAHARVRPIDVSSSLVYANNTCTETCEAEEDGVLEVLIHPTNGDSIVCNGEDYSVDKSTGVPPSFSLDVVKGQKVELVFKNKSSAMFKKFKQVWWYGRVKTSSGSERSIPAHTLSPLSNSTRNKKKGKGMLHKIAKTISPKSKKDNNSFETPQKPEIKIVEKIKVVEKLVHPETSEVAKAYQKGFATGIACIVIAILMQYVYSNFLSGGVGAGGAKVEVQE</sequence>
<feature type="domain" description="START" evidence="2">
    <location>
        <begin position="132"/>
        <end position="236"/>
    </location>
</feature>
<dbReference type="PANTHER" id="PTHR19308">
    <property type="entry name" value="PHOSPHATIDYLCHOLINE TRANSFER PROTEIN"/>
    <property type="match status" value="1"/>
</dbReference>
<dbReference type="PANTHER" id="PTHR19308:SF14">
    <property type="entry name" value="START DOMAIN-CONTAINING PROTEIN"/>
    <property type="match status" value="1"/>
</dbReference>
<dbReference type="CDD" id="cd00177">
    <property type="entry name" value="START"/>
    <property type="match status" value="1"/>
</dbReference>
<dbReference type="InterPro" id="IPR023393">
    <property type="entry name" value="START-like_dom_sf"/>
</dbReference>
<evidence type="ECO:0000259" key="2">
    <source>
        <dbReference type="Pfam" id="PF01852"/>
    </source>
</evidence>
<organism evidence="3 4">
    <name type="scientific">Triparma laevis f. longispina</name>
    <dbReference type="NCBI Taxonomy" id="1714387"/>
    <lineage>
        <taxon>Eukaryota</taxon>
        <taxon>Sar</taxon>
        <taxon>Stramenopiles</taxon>
        <taxon>Ochrophyta</taxon>
        <taxon>Bolidophyceae</taxon>
        <taxon>Parmales</taxon>
        <taxon>Triparmaceae</taxon>
        <taxon>Triparma</taxon>
    </lineage>
</organism>
<dbReference type="SUPFAM" id="SSF55961">
    <property type="entry name" value="Bet v1-like"/>
    <property type="match status" value="1"/>
</dbReference>